<feature type="chain" id="PRO_5042863279" evidence="1">
    <location>
        <begin position="28"/>
        <end position="392"/>
    </location>
</feature>
<organism evidence="2 3">
    <name type="scientific">Dillenia turbinata</name>
    <dbReference type="NCBI Taxonomy" id="194707"/>
    <lineage>
        <taxon>Eukaryota</taxon>
        <taxon>Viridiplantae</taxon>
        <taxon>Streptophyta</taxon>
        <taxon>Embryophyta</taxon>
        <taxon>Tracheophyta</taxon>
        <taxon>Spermatophyta</taxon>
        <taxon>Magnoliopsida</taxon>
        <taxon>eudicotyledons</taxon>
        <taxon>Gunneridae</taxon>
        <taxon>Pentapetalae</taxon>
        <taxon>Dilleniales</taxon>
        <taxon>Dilleniaceae</taxon>
        <taxon>Dillenia</taxon>
    </lineage>
</organism>
<comment type="caution">
    <text evidence="2">The sequence shown here is derived from an EMBL/GenBank/DDBJ whole genome shotgun (WGS) entry which is preliminary data.</text>
</comment>
<keyword evidence="3" id="KW-1185">Reference proteome</keyword>
<evidence type="ECO:0000313" key="3">
    <source>
        <dbReference type="Proteomes" id="UP001370490"/>
    </source>
</evidence>
<dbReference type="InterPro" id="IPR009646">
    <property type="entry name" value="Root_cap"/>
</dbReference>
<accession>A0AAN8Z1P8</accession>
<sequence>MSKVLSLQGIVVFVLLTILLGATELEAASSKSKVKPVKQETVTCKTRHSRCFLKKIKCPKECPKVKPSDPKAKACFLDCYSPKCEAVCRYHTRINHLEIKEQGCAPLVDVELCKTNMNMTFFLLFSTARKPNCKGTGAACYDPRFIGGDGIVFYFHGRSNEDFALISDTNFQINARFIGHRPIGRSRDYTWIQGLGLMFGTYNFTIEARKASKWDSDIDHLKFSYNGEDLIIPEGHLTEWNSLDSELQVERTSSKNSALIVLQEKVEISVNVVPVTELDNKIHNYQLPLNDSFAHLEVQFRFFGLSPKVDGVLGRTYRPDFVNPAKPGVAMPVVGGADKYRTSSLLSADCLACVFSSENMSEDKESSLNIAEYGMLDCTSRAGGESGILCRK</sequence>
<gene>
    <name evidence="2" type="ORF">RJ641_018229</name>
</gene>
<name>A0AAN8Z1P8_9MAGN</name>
<dbReference type="Proteomes" id="UP001370490">
    <property type="component" value="Unassembled WGS sequence"/>
</dbReference>
<feature type="signal peptide" evidence="1">
    <location>
        <begin position="1"/>
        <end position="27"/>
    </location>
</feature>
<protein>
    <submittedName>
        <fullName evidence="2">Root cap</fullName>
    </submittedName>
</protein>
<evidence type="ECO:0000256" key="1">
    <source>
        <dbReference type="SAM" id="SignalP"/>
    </source>
</evidence>
<reference evidence="2 3" key="1">
    <citation type="submission" date="2023-12" db="EMBL/GenBank/DDBJ databases">
        <title>A high-quality genome assembly for Dillenia turbinata (Dilleniales).</title>
        <authorList>
            <person name="Chanderbali A."/>
        </authorList>
    </citation>
    <scope>NUCLEOTIDE SEQUENCE [LARGE SCALE GENOMIC DNA]</scope>
    <source>
        <strain evidence="2">LSX21</strain>
        <tissue evidence="2">Leaf</tissue>
    </source>
</reference>
<proteinExistence type="predicted"/>
<evidence type="ECO:0000313" key="2">
    <source>
        <dbReference type="EMBL" id="KAK6917478.1"/>
    </source>
</evidence>
<dbReference type="EMBL" id="JBAMMX010000023">
    <property type="protein sequence ID" value="KAK6917478.1"/>
    <property type="molecule type" value="Genomic_DNA"/>
</dbReference>
<dbReference type="AlphaFoldDB" id="A0AAN8Z1P8"/>
<dbReference type="PANTHER" id="PTHR31656">
    <property type="entry name" value="ROOT CAP DOMAIN-CONTAINING PROTEIN"/>
    <property type="match status" value="1"/>
</dbReference>
<keyword evidence="1" id="KW-0732">Signal</keyword>
<dbReference type="Pfam" id="PF06830">
    <property type="entry name" value="Root_cap"/>
    <property type="match status" value="1"/>
</dbReference>